<dbReference type="STRING" id="1802056.A2954_01605"/>
<gene>
    <name evidence="1" type="ORF">A2954_01605</name>
</gene>
<comment type="caution">
    <text evidence="1">The sequence shown here is derived from an EMBL/GenBank/DDBJ whole genome shotgun (WGS) entry which is preliminary data.</text>
</comment>
<evidence type="ECO:0000313" key="1">
    <source>
        <dbReference type="EMBL" id="OGK40191.1"/>
    </source>
</evidence>
<accession>A0A1F7IA02</accession>
<name>A0A1F7IA02_9BACT</name>
<evidence type="ECO:0000313" key="2">
    <source>
        <dbReference type="Proteomes" id="UP000177698"/>
    </source>
</evidence>
<proteinExistence type="predicted"/>
<sequence>MKERDKPPPKTYDSFSPRDVVVGDLTKTIHPDDIVYYKNRKGQVESDIIAKIGHDGEIYLSRLNGNGWKRKLAYIIIPVGTPVKITCTHKKITP</sequence>
<dbReference type="AlphaFoldDB" id="A0A1F7IA02"/>
<dbReference type="Proteomes" id="UP000177698">
    <property type="component" value="Unassembled WGS sequence"/>
</dbReference>
<protein>
    <submittedName>
        <fullName evidence="1">Uncharacterized protein</fullName>
    </submittedName>
</protein>
<dbReference type="EMBL" id="MGAG01000027">
    <property type="protein sequence ID" value="OGK40191.1"/>
    <property type="molecule type" value="Genomic_DNA"/>
</dbReference>
<organism evidence="1 2">
    <name type="scientific">Candidatus Roizmanbacteria bacterium RIFCSPLOWO2_01_FULL_37_12</name>
    <dbReference type="NCBI Taxonomy" id="1802056"/>
    <lineage>
        <taxon>Bacteria</taxon>
        <taxon>Candidatus Roizmaniibacteriota</taxon>
    </lineage>
</organism>
<reference evidence="1 2" key="1">
    <citation type="journal article" date="2016" name="Nat. Commun.">
        <title>Thousands of microbial genomes shed light on interconnected biogeochemical processes in an aquifer system.</title>
        <authorList>
            <person name="Anantharaman K."/>
            <person name="Brown C.T."/>
            <person name="Hug L.A."/>
            <person name="Sharon I."/>
            <person name="Castelle C.J."/>
            <person name="Probst A.J."/>
            <person name="Thomas B.C."/>
            <person name="Singh A."/>
            <person name="Wilkins M.J."/>
            <person name="Karaoz U."/>
            <person name="Brodie E.L."/>
            <person name="Williams K.H."/>
            <person name="Hubbard S.S."/>
            <person name="Banfield J.F."/>
        </authorList>
    </citation>
    <scope>NUCLEOTIDE SEQUENCE [LARGE SCALE GENOMIC DNA]</scope>
</reference>